<dbReference type="OrthoDB" id="12132at2157"/>
<dbReference type="InParanoid" id="K0IK50"/>
<accession>K0IK50</accession>
<dbReference type="GeneID" id="13795592"/>
<evidence type="ECO:0000313" key="1">
    <source>
        <dbReference type="EMBL" id="AFU58662.1"/>
    </source>
</evidence>
<dbReference type="EMBL" id="CP002408">
    <property type="protein sequence ID" value="AFU58662.1"/>
    <property type="molecule type" value="Genomic_DNA"/>
</dbReference>
<dbReference type="HOGENOM" id="CLU_080344_1_0_2"/>
<dbReference type="InterPro" id="IPR007497">
    <property type="entry name" value="SIMPL/DUF541"/>
</dbReference>
<sequence length="285" mass="30032">MSSNQNVNKNTKIALFAGILAVGLLVAVLVGSFPLTSRGAAAQESGLQHPVLHNNTSIVSATGTATTSVKPDKVSIAVGVETNGTSAEEAASKNADLIAQIIAALKELGITEDQIGTSNYNVFPVYQHKEPAEVCIMIYPPPPKCQPGQEIVGYRAVNSITVTLDVDGEIDAGEVIDTAIEAGANNVNGIYFFLSDERQEEVRDSLIKEAIDSAKYRAEVAASALGYTISGVQSIHLNDVNFPIFYGRSALSESAVSSTPIMPGEQQVSTSVTVVFYMPDIAVAQ</sequence>
<evidence type="ECO:0000313" key="2">
    <source>
        <dbReference type="Proteomes" id="UP000008037"/>
    </source>
</evidence>
<dbReference type="AlphaFoldDB" id="K0IK50"/>
<dbReference type="Gene3D" id="3.30.70.2970">
    <property type="entry name" value="Protein of unknown function (DUF541), domain 2"/>
    <property type="match status" value="1"/>
</dbReference>
<dbReference type="Pfam" id="PF04402">
    <property type="entry name" value="SIMPL"/>
    <property type="match status" value="1"/>
</dbReference>
<organism evidence="1 2">
    <name type="scientific">Nitrososphaera gargensis (strain Ga9.2)</name>
    <dbReference type="NCBI Taxonomy" id="1237085"/>
    <lineage>
        <taxon>Archaea</taxon>
        <taxon>Nitrososphaerota</taxon>
        <taxon>Nitrososphaeria</taxon>
        <taxon>Nitrososphaerales</taxon>
        <taxon>Nitrososphaeraceae</taxon>
        <taxon>Nitrososphaera</taxon>
    </lineage>
</organism>
<keyword evidence="2" id="KW-1185">Reference proteome</keyword>
<proteinExistence type="predicted"/>
<reference evidence="1 2" key="1">
    <citation type="journal article" date="2012" name="Environ. Microbiol.">
        <title>The genome of the ammonia-oxidizing Candidatus Nitrososphaera gargensis: insights into metabolic versatility and environmental adaptations.</title>
        <authorList>
            <person name="Spang A."/>
            <person name="Poehlein A."/>
            <person name="Offre P."/>
            <person name="Zumbragel S."/>
            <person name="Haider S."/>
            <person name="Rychlik N."/>
            <person name="Nowka B."/>
            <person name="Schmeisser C."/>
            <person name="Lebedeva E.V."/>
            <person name="Rattei T."/>
            <person name="Bohm C."/>
            <person name="Schmid M."/>
            <person name="Galushko A."/>
            <person name="Hatzenpichler R."/>
            <person name="Weinmaier T."/>
            <person name="Daniel R."/>
            <person name="Schleper C."/>
            <person name="Spieck E."/>
            <person name="Streit W."/>
            <person name="Wagner M."/>
        </authorList>
    </citation>
    <scope>NUCLEOTIDE SEQUENCE [LARGE SCALE GENOMIC DNA]</scope>
    <source>
        <strain evidence="2">Ga9.2</strain>
    </source>
</reference>
<dbReference type="PANTHER" id="PTHR34387:SF2">
    <property type="entry name" value="SLR1258 PROTEIN"/>
    <property type="match status" value="1"/>
</dbReference>
<dbReference type="STRING" id="1237085.Ngar_c17290"/>
<evidence type="ECO:0008006" key="3">
    <source>
        <dbReference type="Google" id="ProtNLM"/>
    </source>
</evidence>
<dbReference type="PATRIC" id="fig|1237085.11.peg.1703"/>
<dbReference type="InterPro" id="IPR052022">
    <property type="entry name" value="26kDa_periplasmic_antigen"/>
</dbReference>
<protein>
    <recommendedName>
        <fullName evidence="3">Outer membrane protein</fullName>
    </recommendedName>
</protein>
<dbReference type="GO" id="GO:0006974">
    <property type="term" value="P:DNA damage response"/>
    <property type="evidence" value="ECO:0007669"/>
    <property type="project" value="TreeGrafter"/>
</dbReference>
<dbReference type="PANTHER" id="PTHR34387">
    <property type="entry name" value="SLR1258 PROTEIN"/>
    <property type="match status" value="1"/>
</dbReference>
<dbReference type="KEGG" id="nga:Ngar_c17290"/>
<dbReference type="Proteomes" id="UP000008037">
    <property type="component" value="Chromosome"/>
</dbReference>
<name>K0IK50_NITGG</name>
<dbReference type="Gene3D" id="3.30.110.170">
    <property type="entry name" value="Protein of unknown function (DUF541), domain 1"/>
    <property type="match status" value="1"/>
</dbReference>
<gene>
    <name evidence="1" type="ordered locus">Ngar_c17290</name>
</gene>
<dbReference type="BioCyc" id="CNIT1237085:G1324-1727-MONOMER"/>
<dbReference type="RefSeq" id="WP_015019199.1">
    <property type="nucleotide sequence ID" value="NC_018719.1"/>
</dbReference>